<dbReference type="InterPro" id="IPR050886">
    <property type="entry name" value="RNA-binding_reg"/>
</dbReference>
<sequence length="185" mass="20090">PVYRSPCDTQHLLSLRPVYLTRCDTRLPSLLKPNTVVMLMPSALPAAMPSAITTASMHPQAIEAPGISQKDTTFTKIFVGGLPYHTTDKSLREHFEVYGEIEEAVVITDRQTGKSRGYGFVTMADKTGAERAIKEPNPVIDGRKANVNLAYLGAKPRGPTAGEDALYGIQLAGVRYPAMLPSQYG</sequence>
<evidence type="ECO:0000259" key="10">
    <source>
        <dbReference type="PROSITE" id="PS50102"/>
    </source>
</evidence>
<evidence type="ECO:0000256" key="9">
    <source>
        <dbReference type="PROSITE-ProRule" id="PRU00176"/>
    </source>
</evidence>
<keyword evidence="6 9" id="KW-0694">RNA-binding</keyword>
<dbReference type="GO" id="GO:0030154">
    <property type="term" value="P:cell differentiation"/>
    <property type="evidence" value="ECO:0007669"/>
    <property type="project" value="UniProtKB-KW"/>
</dbReference>
<keyword evidence="4" id="KW-0507">mRNA processing</keyword>
<evidence type="ECO:0000313" key="11">
    <source>
        <dbReference type="EMBL" id="KAK8751227.1"/>
    </source>
</evidence>
<evidence type="ECO:0000256" key="5">
    <source>
        <dbReference type="ARBA" id="ARBA00022782"/>
    </source>
</evidence>
<dbReference type="GO" id="GO:0008380">
    <property type="term" value="P:RNA splicing"/>
    <property type="evidence" value="ECO:0007669"/>
    <property type="project" value="UniProtKB-KW"/>
</dbReference>
<reference evidence="11 12" key="1">
    <citation type="journal article" date="2024" name="BMC Genomics">
        <title>Genome assembly of redclaw crayfish (Cherax quadricarinatus) provides insights into its immune adaptation and hypoxia tolerance.</title>
        <authorList>
            <person name="Liu Z."/>
            <person name="Zheng J."/>
            <person name="Li H."/>
            <person name="Fang K."/>
            <person name="Wang S."/>
            <person name="He J."/>
            <person name="Zhou D."/>
            <person name="Weng S."/>
            <person name="Chi M."/>
            <person name="Gu Z."/>
            <person name="He J."/>
            <person name="Li F."/>
            <person name="Wang M."/>
        </authorList>
    </citation>
    <scope>NUCLEOTIDE SEQUENCE [LARGE SCALE GENOMIC DNA]</scope>
    <source>
        <strain evidence="11">ZL_2023a</strain>
    </source>
</reference>
<dbReference type="PANTHER" id="PTHR48024:SF56">
    <property type="entry name" value="HETEROGENEOUS NUCLEAR RIBONUCLEOPROTEIN A0"/>
    <property type="match status" value="1"/>
</dbReference>
<dbReference type="CDD" id="cd12384">
    <property type="entry name" value="RRM_RBM24_RBM38_like"/>
    <property type="match status" value="1"/>
</dbReference>
<dbReference type="GO" id="GO:0006397">
    <property type="term" value="P:mRNA processing"/>
    <property type="evidence" value="ECO:0007669"/>
    <property type="project" value="UniProtKB-KW"/>
</dbReference>
<name>A0AAW0YHV8_CHEQU</name>
<evidence type="ECO:0000256" key="4">
    <source>
        <dbReference type="ARBA" id="ARBA00022664"/>
    </source>
</evidence>
<dbReference type="InterPro" id="IPR012677">
    <property type="entry name" value="Nucleotide-bd_a/b_plait_sf"/>
</dbReference>
<protein>
    <recommendedName>
        <fullName evidence="10">RRM domain-containing protein</fullName>
    </recommendedName>
</protein>
<comment type="subcellular location">
    <subcellularLocation>
        <location evidence="2">Cytoplasm</location>
    </subcellularLocation>
    <subcellularLocation>
        <location evidence="1">Nucleus</location>
    </subcellularLocation>
</comment>
<dbReference type="Gene3D" id="3.30.70.330">
    <property type="match status" value="1"/>
</dbReference>
<keyword evidence="12" id="KW-1185">Reference proteome</keyword>
<dbReference type="PANTHER" id="PTHR48024">
    <property type="entry name" value="GEO13361P1-RELATED"/>
    <property type="match status" value="1"/>
</dbReference>
<gene>
    <name evidence="11" type="ORF">OTU49_013558</name>
</gene>
<organism evidence="11 12">
    <name type="scientific">Cherax quadricarinatus</name>
    <name type="common">Australian red claw crayfish</name>
    <dbReference type="NCBI Taxonomy" id="27406"/>
    <lineage>
        <taxon>Eukaryota</taxon>
        <taxon>Metazoa</taxon>
        <taxon>Ecdysozoa</taxon>
        <taxon>Arthropoda</taxon>
        <taxon>Crustacea</taxon>
        <taxon>Multicrustacea</taxon>
        <taxon>Malacostraca</taxon>
        <taxon>Eumalacostraca</taxon>
        <taxon>Eucarida</taxon>
        <taxon>Decapoda</taxon>
        <taxon>Pleocyemata</taxon>
        <taxon>Astacidea</taxon>
        <taxon>Parastacoidea</taxon>
        <taxon>Parastacidae</taxon>
        <taxon>Cherax</taxon>
    </lineage>
</organism>
<evidence type="ECO:0000256" key="2">
    <source>
        <dbReference type="ARBA" id="ARBA00004496"/>
    </source>
</evidence>
<keyword evidence="3" id="KW-0963">Cytoplasm</keyword>
<dbReference type="InterPro" id="IPR000504">
    <property type="entry name" value="RRM_dom"/>
</dbReference>
<evidence type="ECO:0000256" key="1">
    <source>
        <dbReference type="ARBA" id="ARBA00004123"/>
    </source>
</evidence>
<dbReference type="EMBL" id="JARKIK010000006">
    <property type="protein sequence ID" value="KAK8751227.1"/>
    <property type="molecule type" value="Genomic_DNA"/>
</dbReference>
<dbReference type="GO" id="GO:0005829">
    <property type="term" value="C:cytosol"/>
    <property type="evidence" value="ECO:0007669"/>
    <property type="project" value="TreeGrafter"/>
</dbReference>
<dbReference type="GO" id="GO:0003730">
    <property type="term" value="F:mRNA 3'-UTR binding"/>
    <property type="evidence" value="ECO:0007669"/>
    <property type="project" value="TreeGrafter"/>
</dbReference>
<evidence type="ECO:0000313" key="12">
    <source>
        <dbReference type="Proteomes" id="UP001445076"/>
    </source>
</evidence>
<dbReference type="InterPro" id="IPR035979">
    <property type="entry name" value="RBD_domain_sf"/>
</dbReference>
<feature type="domain" description="RRM" evidence="10">
    <location>
        <begin position="75"/>
        <end position="152"/>
    </location>
</feature>
<evidence type="ECO:0000256" key="6">
    <source>
        <dbReference type="ARBA" id="ARBA00022884"/>
    </source>
</evidence>
<dbReference type="SUPFAM" id="SSF54928">
    <property type="entry name" value="RNA-binding domain, RBD"/>
    <property type="match status" value="1"/>
</dbReference>
<dbReference type="Proteomes" id="UP001445076">
    <property type="component" value="Unassembled WGS sequence"/>
</dbReference>
<dbReference type="PROSITE" id="PS50102">
    <property type="entry name" value="RRM"/>
    <property type="match status" value="1"/>
</dbReference>
<evidence type="ECO:0000256" key="3">
    <source>
        <dbReference type="ARBA" id="ARBA00022490"/>
    </source>
</evidence>
<keyword evidence="7" id="KW-0508">mRNA splicing</keyword>
<dbReference type="SMART" id="SM00360">
    <property type="entry name" value="RRM"/>
    <property type="match status" value="1"/>
</dbReference>
<evidence type="ECO:0000256" key="7">
    <source>
        <dbReference type="ARBA" id="ARBA00023187"/>
    </source>
</evidence>
<feature type="non-terminal residue" evidence="11">
    <location>
        <position position="1"/>
    </location>
</feature>
<dbReference type="Pfam" id="PF00076">
    <property type="entry name" value="RRM_1"/>
    <property type="match status" value="1"/>
</dbReference>
<keyword evidence="5" id="KW-0221">Differentiation</keyword>
<comment type="caution">
    <text evidence="11">The sequence shown here is derived from an EMBL/GenBank/DDBJ whole genome shotgun (WGS) entry which is preliminary data.</text>
</comment>
<dbReference type="GO" id="GO:0005634">
    <property type="term" value="C:nucleus"/>
    <property type="evidence" value="ECO:0007669"/>
    <property type="project" value="UniProtKB-SubCell"/>
</dbReference>
<dbReference type="AlphaFoldDB" id="A0AAW0YHV8"/>
<keyword evidence="8" id="KW-0539">Nucleus</keyword>
<accession>A0AAW0YHV8</accession>
<dbReference type="FunFam" id="3.30.70.330:FF:000077">
    <property type="entry name" value="RNA-binding motif protein 24"/>
    <property type="match status" value="1"/>
</dbReference>
<evidence type="ECO:0000256" key="8">
    <source>
        <dbReference type="ARBA" id="ARBA00023242"/>
    </source>
</evidence>
<proteinExistence type="predicted"/>